<sequence>MKTIKILLVCVMVTGLYTTSVAFSKEKTDEIKSLVENMQEQGIALSSWKVYILKSVQDVASEKEALEELEDIKKTEQGYRWELQFEGNKSFIAEGYKKVDSMDIELKVKVTGNRLGNMYRMYYAYEINSQWNNESLEYVVSKYQYLINNQKAFFTFKGSLLQNHKLNQQAEDILSGLNGTFIEGVAEENFISMSAYSKKLDQNSISINGQKINLQIGLRHDIENEQVEVTIGTPMITDGY</sequence>
<evidence type="ECO:0000256" key="1">
    <source>
        <dbReference type="SAM" id="SignalP"/>
    </source>
</evidence>
<reference evidence="2 3" key="1">
    <citation type="journal article" date="2019" name="Int. J. Syst. Evol. Microbiol.">
        <title>The Global Catalogue of Microorganisms (GCM) 10K type strain sequencing project: providing services to taxonomists for standard genome sequencing and annotation.</title>
        <authorList>
            <consortium name="The Broad Institute Genomics Platform"/>
            <consortium name="The Broad Institute Genome Sequencing Center for Infectious Disease"/>
            <person name="Wu L."/>
            <person name="Ma J."/>
        </authorList>
    </citation>
    <scope>NUCLEOTIDE SEQUENCE [LARGE SCALE GENOMIC DNA]</scope>
    <source>
        <strain evidence="2 3">JCM 9731</strain>
    </source>
</reference>
<dbReference type="InterPro" id="IPR014794">
    <property type="entry name" value="DUF1779"/>
</dbReference>
<dbReference type="Gene3D" id="3.30.2030.10">
    <property type="entry name" value="YwmB-like"/>
    <property type="match status" value="1"/>
</dbReference>
<name>A0ABN0W1E1_9BACI</name>
<dbReference type="SUPFAM" id="SSF143842">
    <property type="entry name" value="YwmB-like"/>
    <property type="match status" value="1"/>
</dbReference>
<dbReference type="InterPro" id="IPR036209">
    <property type="entry name" value="YwmB-like_sf"/>
</dbReference>
<organism evidence="2 3">
    <name type="scientific">Bacillus carboniphilus</name>
    <dbReference type="NCBI Taxonomy" id="86663"/>
    <lineage>
        <taxon>Bacteria</taxon>
        <taxon>Bacillati</taxon>
        <taxon>Bacillota</taxon>
        <taxon>Bacilli</taxon>
        <taxon>Bacillales</taxon>
        <taxon>Bacillaceae</taxon>
        <taxon>Bacillus</taxon>
    </lineage>
</organism>
<dbReference type="EMBL" id="BAAADJ010000011">
    <property type="protein sequence ID" value="GAA0322646.1"/>
    <property type="molecule type" value="Genomic_DNA"/>
</dbReference>
<evidence type="ECO:0000313" key="2">
    <source>
        <dbReference type="EMBL" id="GAA0322646.1"/>
    </source>
</evidence>
<evidence type="ECO:0008006" key="4">
    <source>
        <dbReference type="Google" id="ProtNLM"/>
    </source>
</evidence>
<dbReference type="RefSeq" id="WP_343797147.1">
    <property type="nucleotide sequence ID" value="NZ_BAAADJ010000011.1"/>
</dbReference>
<protein>
    <recommendedName>
        <fullName evidence="4">TATA-box binding protein</fullName>
    </recommendedName>
</protein>
<dbReference type="Gene3D" id="3.30.360.40">
    <property type="entry name" value="YwmB-like"/>
    <property type="match status" value="1"/>
</dbReference>
<comment type="caution">
    <text evidence="2">The sequence shown here is derived from an EMBL/GenBank/DDBJ whole genome shotgun (WGS) entry which is preliminary data.</text>
</comment>
<keyword evidence="3" id="KW-1185">Reference proteome</keyword>
<dbReference type="Proteomes" id="UP001500782">
    <property type="component" value="Unassembled WGS sequence"/>
</dbReference>
<gene>
    <name evidence="2" type="ORF">GCM10008967_11430</name>
</gene>
<feature type="chain" id="PRO_5045900826" description="TATA-box binding protein" evidence="1">
    <location>
        <begin position="23"/>
        <end position="240"/>
    </location>
</feature>
<dbReference type="Pfam" id="PF08680">
    <property type="entry name" value="DUF1779"/>
    <property type="match status" value="1"/>
</dbReference>
<evidence type="ECO:0000313" key="3">
    <source>
        <dbReference type="Proteomes" id="UP001500782"/>
    </source>
</evidence>
<proteinExistence type="predicted"/>
<feature type="signal peptide" evidence="1">
    <location>
        <begin position="1"/>
        <end position="22"/>
    </location>
</feature>
<keyword evidence="1" id="KW-0732">Signal</keyword>
<accession>A0ABN0W1E1</accession>